<evidence type="ECO:0000313" key="2">
    <source>
        <dbReference type="Proteomes" id="UP000196778"/>
    </source>
</evidence>
<dbReference type="EMBL" id="FUKR01000022">
    <property type="protein sequence ID" value="SJN24028.1"/>
    <property type="molecule type" value="Genomic_DNA"/>
</dbReference>
<sequence>MPEHPDCQTRGHLRVNRPNGRYCLRCNARLLSYTEWLANQPQPLDLKEATA</sequence>
<dbReference type="Proteomes" id="UP000196778">
    <property type="component" value="Unassembled WGS sequence"/>
</dbReference>
<accession>A0A1R4IWE9</accession>
<dbReference type="AlphaFoldDB" id="A0A1R4IWE9"/>
<keyword evidence="2" id="KW-1185">Reference proteome</keyword>
<organism evidence="1 2">
    <name type="scientific">Mycetocola reblochoni REB411</name>
    <dbReference type="NCBI Taxonomy" id="1255698"/>
    <lineage>
        <taxon>Bacteria</taxon>
        <taxon>Bacillati</taxon>
        <taxon>Actinomycetota</taxon>
        <taxon>Actinomycetes</taxon>
        <taxon>Micrococcales</taxon>
        <taxon>Microbacteriaceae</taxon>
        <taxon>Mycetocola</taxon>
    </lineage>
</organism>
<name>A0A1R4IWE9_9MICO</name>
<gene>
    <name evidence="1" type="ORF">FM119_03960</name>
</gene>
<protein>
    <submittedName>
        <fullName evidence="1">Uncharacterized protein</fullName>
    </submittedName>
</protein>
<proteinExistence type="predicted"/>
<evidence type="ECO:0000313" key="1">
    <source>
        <dbReference type="EMBL" id="SJN24028.1"/>
    </source>
</evidence>
<reference evidence="2" key="1">
    <citation type="submission" date="2017-02" db="EMBL/GenBank/DDBJ databases">
        <authorList>
            <person name="Dridi B."/>
        </authorList>
    </citation>
    <scope>NUCLEOTIDE SEQUENCE [LARGE SCALE GENOMIC DNA]</scope>
    <source>
        <strain evidence="2">EB411</strain>
    </source>
</reference>